<reference evidence="5 6" key="1">
    <citation type="submission" date="2024-02" db="EMBL/GenBank/DDBJ databases">
        <authorList>
            <person name="Chen Y."/>
            <person name="Shah S."/>
            <person name="Dougan E. K."/>
            <person name="Thang M."/>
            <person name="Chan C."/>
        </authorList>
    </citation>
    <scope>NUCLEOTIDE SEQUENCE [LARGE SCALE GENOMIC DNA]</scope>
</reference>
<feature type="chain" id="PRO_5045431460" evidence="2">
    <location>
        <begin position="23"/>
        <end position="897"/>
    </location>
</feature>
<feature type="signal peptide" evidence="2">
    <location>
        <begin position="1"/>
        <end position="22"/>
    </location>
</feature>
<feature type="active site" evidence="1">
    <location>
        <position position="362"/>
    </location>
</feature>
<proteinExistence type="predicted"/>
<evidence type="ECO:0000313" key="5">
    <source>
        <dbReference type="EMBL" id="CAK9007212.1"/>
    </source>
</evidence>
<dbReference type="InterPro" id="IPR001590">
    <property type="entry name" value="Peptidase_M12B"/>
</dbReference>
<feature type="domain" description="Peptidase M12B" evidence="4">
    <location>
        <begin position="214"/>
        <end position="372"/>
    </location>
</feature>
<name>A0ABP0IYP1_9DINO</name>
<keyword evidence="1" id="KW-0862">Zinc</keyword>
<keyword evidence="2" id="KW-0732">Signal</keyword>
<dbReference type="InterPro" id="IPR024079">
    <property type="entry name" value="MetalloPept_cat_dom_sf"/>
</dbReference>
<dbReference type="EMBL" id="CAXAMN010004002">
    <property type="protein sequence ID" value="CAK9007212.1"/>
    <property type="molecule type" value="Genomic_DNA"/>
</dbReference>
<feature type="domain" description="Disintegrin" evidence="3">
    <location>
        <begin position="585"/>
        <end position="675"/>
    </location>
</feature>
<keyword evidence="1" id="KW-0479">Metal-binding</keyword>
<protein>
    <submittedName>
        <fullName evidence="5">Uncharacterized protein</fullName>
    </submittedName>
</protein>
<dbReference type="Gene3D" id="3.40.390.10">
    <property type="entry name" value="Collagenase (Catalytic Domain)"/>
    <property type="match status" value="1"/>
</dbReference>
<dbReference type="SUPFAM" id="SSF55486">
    <property type="entry name" value="Metalloproteases ('zincins'), catalytic domain"/>
    <property type="match status" value="1"/>
</dbReference>
<evidence type="ECO:0000256" key="2">
    <source>
        <dbReference type="SAM" id="SignalP"/>
    </source>
</evidence>
<feature type="binding site" evidence="1">
    <location>
        <position position="371"/>
    </location>
    <ligand>
        <name>Zn(2+)</name>
        <dbReference type="ChEBI" id="CHEBI:29105"/>
        <note>catalytic</note>
    </ligand>
</feature>
<feature type="binding site" evidence="1">
    <location>
        <position position="361"/>
    </location>
    <ligand>
        <name>Zn(2+)</name>
        <dbReference type="ChEBI" id="CHEBI:29105"/>
        <note>catalytic</note>
    </ligand>
</feature>
<gene>
    <name evidence="5" type="ORF">CCMP2556_LOCUS8746</name>
</gene>
<comment type="caution">
    <text evidence="1">Lacks conserved residue(s) required for the propagation of feature annotation.</text>
</comment>
<comment type="caution">
    <text evidence="5">The sequence shown here is derived from an EMBL/GenBank/DDBJ whole genome shotgun (WGS) entry which is preliminary data.</text>
</comment>
<feature type="binding site" evidence="1">
    <location>
        <position position="365"/>
    </location>
    <ligand>
        <name>Zn(2+)</name>
        <dbReference type="ChEBI" id="CHEBI:29105"/>
        <note>catalytic</note>
    </ligand>
</feature>
<dbReference type="InterPro" id="IPR001762">
    <property type="entry name" value="Disintegrin_dom"/>
</dbReference>
<keyword evidence="6" id="KW-1185">Reference proteome</keyword>
<accession>A0ABP0IYP1</accession>
<dbReference type="PROSITE" id="PS50215">
    <property type="entry name" value="ADAM_MEPRO"/>
    <property type="match status" value="1"/>
</dbReference>
<evidence type="ECO:0000259" key="4">
    <source>
        <dbReference type="PROSITE" id="PS50215"/>
    </source>
</evidence>
<dbReference type="Pfam" id="PF13688">
    <property type="entry name" value="Reprolysin_5"/>
    <property type="match status" value="1"/>
</dbReference>
<sequence>MFTYRICGLLLLTLSRTEEVNCEDDVQEFMQVHASTLKTASVLEPEALSSVQVHFSLEDAESGQDLFEAHPALLQKRGQTHLGDAKTSGLRLKFSAHGHSIDLMFQKRRGPLARDATLTVGTSDGDQHWHLRDRHIYAGPHAILTSVGDRVVGLVRRGTAYLDLELTKGQSLLTVSTGKSDEEYLKAAAEVAAQKPLSLPERWTDCYENDGETHALGMGVAMGSKLYSRFSTKDEAIDYVVQIFGSANLIYRPQLNFVLVCRMLHLQISQTDAPDWDQGETCPFGIDTQLHRFDKWDPPGSKDVDSKGQGIWTLLDDCFKSGTIGLAYVGTICQMEKNYWGQRPNTAVVWHNFRTWITFAHETGHIFGGEHSFELGQGTTGGIMDYGDGQLDGKFQFNTQFRKKKMCQTMDQVVKNKCGAIWLFDGECGNGILTDQEECECADGSKNCTYCKDCTLDANKFCTPDGYGVHPIGLGVGTGDCCTQNGTFRKSGSFCHVPGVGNGYCTAGLCIPSKCSDYHFVGDFCGLQAQNECKFMCMDQNHACSTMDGWLVRQEPANYVRDQVPCNWRRGSDGICMKGSCVPAVEGCGNSLHEEGEQCECQDGSRTCRFCSDCKLEKGKDCSPDDENGACCSKDGFFKDGECIWNGVKGYCMQGRCQDTPCSTYKSWDGWGEFCGLQEGNSCKFKCEVHGTCDTLEKFLLAGQPMNQFPDGTPCSLKGGFGSCKDGQCQVIEEVKEEEHQGAKSEVVDLQPGGEKADTWNHHEGVNDEDLEDQEAPPDSTECGECLNGVNCNIIRARSSFTKSCEEIEKDFGCDCSSCSACAEEQQPKEKYQGCEKTCGGILWWAKSCDTHIWNARVQGHKGHARTTCKGLKNRWNCNCDGCLLCEEEFDEAKMME</sequence>
<evidence type="ECO:0000313" key="6">
    <source>
        <dbReference type="Proteomes" id="UP001642484"/>
    </source>
</evidence>
<dbReference type="PROSITE" id="PS50214">
    <property type="entry name" value="DISINTEGRIN_2"/>
    <property type="match status" value="1"/>
</dbReference>
<dbReference type="Proteomes" id="UP001642484">
    <property type="component" value="Unassembled WGS sequence"/>
</dbReference>
<evidence type="ECO:0000259" key="3">
    <source>
        <dbReference type="PROSITE" id="PS50214"/>
    </source>
</evidence>
<organism evidence="5 6">
    <name type="scientific">Durusdinium trenchii</name>
    <dbReference type="NCBI Taxonomy" id="1381693"/>
    <lineage>
        <taxon>Eukaryota</taxon>
        <taxon>Sar</taxon>
        <taxon>Alveolata</taxon>
        <taxon>Dinophyceae</taxon>
        <taxon>Suessiales</taxon>
        <taxon>Symbiodiniaceae</taxon>
        <taxon>Durusdinium</taxon>
    </lineage>
</organism>
<evidence type="ECO:0000256" key="1">
    <source>
        <dbReference type="PROSITE-ProRule" id="PRU00276"/>
    </source>
</evidence>